<gene>
    <name evidence="2" type="ORF">WJX74_004020</name>
</gene>
<keyword evidence="3" id="KW-1185">Reference proteome</keyword>
<accession>A0AAW1S5J1</accession>
<proteinExistence type="predicted"/>
<evidence type="ECO:0000256" key="1">
    <source>
        <dbReference type="SAM" id="MobiDB-lite"/>
    </source>
</evidence>
<dbReference type="Proteomes" id="UP001438707">
    <property type="component" value="Unassembled WGS sequence"/>
</dbReference>
<name>A0AAW1S5J1_9CHLO</name>
<feature type="region of interest" description="Disordered" evidence="1">
    <location>
        <begin position="146"/>
        <end position="165"/>
    </location>
</feature>
<feature type="region of interest" description="Disordered" evidence="1">
    <location>
        <begin position="15"/>
        <end position="43"/>
    </location>
</feature>
<evidence type="ECO:0000313" key="2">
    <source>
        <dbReference type="EMBL" id="KAK9841330.1"/>
    </source>
</evidence>
<reference evidence="2 3" key="1">
    <citation type="journal article" date="2024" name="Nat. Commun.">
        <title>Phylogenomics reveals the evolutionary origins of lichenization in chlorophyte algae.</title>
        <authorList>
            <person name="Puginier C."/>
            <person name="Libourel C."/>
            <person name="Otte J."/>
            <person name="Skaloud P."/>
            <person name="Haon M."/>
            <person name="Grisel S."/>
            <person name="Petersen M."/>
            <person name="Berrin J.G."/>
            <person name="Delaux P.M."/>
            <person name="Dal Grande F."/>
            <person name="Keller J."/>
        </authorList>
    </citation>
    <scope>NUCLEOTIDE SEQUENCE [LARGE SCALE GENOMIC DNA]</scope>
    <source>
        <strain evidence="2 3">SAG 2145</strain>
    </source>
</reference>
<evidence type="ECO:0000313" key="3">
    <source>
        <dbReference type="Proteomes" id="UP001438707"/>
    </source>
</evidence>
<protein>
    <submittedName>
        <fullName evidence="2">Uncharacterized protein</fullName>
    </submittedName>
</protein>
<comment type="caution">
    <text evidence="2">The sequence shown here is derived from an EMBL/GenBank/DDBJ whole genome shotgun (WGS) entry which is preliminary data.</text>
</comment>
<dbReference type="AlphaFoldDB" id="A0AAW1S5J1"/>
<feature type="compositionally biased region" description="Polar residues" evidence="1">
    <location>
        <begin position="155"/>
        <end position="165"/>
    </location>
</feature>
<organism evidence="2 3">
    <name type="scientific">Apatococcus lobatus</name>
    <dbReference type="NCBI Taxonomy" id="904363"/>
    <lineage>
        <taxon>Eukaryota</taxon>
        <taxon>Viridiplantae</taxon>
        <taxon>Chlorophyta</taxon>
        <taxon>core chlorophytes</taxon>
        <taxon>Trebouxiophyceae</taxon>
        <taxon>Chlorellales</taxon>
        <taxon>Chlorellaceae</taxon>
        <taxon>Apatococcus</taxon>
    </lineage>
</organism>
<sequence>MRTRIPLFIETKNTNKRQYQRETSLDLTSAEYPDQPEVNSWKPGWQSLRSIPLEERLQQEEQAQAQSRQDALDEQCRLSQAKCEHLRDPITWSRHSTEDEIPAVDCPQNPRHSVAYPSAEIHEALEQKEAGQCARAKLRLDRLANEGLRRPPAYSVQQAMHPVQQ</sequence>
<dbReference type="EMBL" id="JALJOS010000003">
    <property type="protein sequence ID" value="KAK9841330.1"/>
    <property type="molecule type" value="Genomic_DNA"/>
</dbReference>